<evidence type="ECO:0000256" key="9">
    <source>
        <dbReference type="ARBA" id="ARBA00023136"/>
    </source>
</evidence>
<evidence type="ECO:0000259" key="11">
    <source>
        <dbReference type="PROSITE" id="PS50893"/>
    </source>
</evidence>
<dbReference type="FunFam" id="3.40.50.300:FF:000636">
    <property type="entry name" value="ATP-binding cassette sub-family D member 3"/>
    <property type="match status" value="1"/>
</dbReference>
<feature type="domain" description="ABC transporter" evidence="11">
    <location>
        <begin position="552"/>
        <end position="780"/>
    </location>
</feature>
<dbReference type="GO" id="GO:0005778">
    <property type="term" value="C:peroxisomal membrane"/>
    <property type="evidence" value="ECO:0007669"/>
    <property type="project" value="UniProtKB-SubCell"/>
</dbReference>
<evidence type="ECO:0000256" key="5">
    <source>
        <dbReference type="ARBA" id="ARBA00022692"/>
    </source>
</evidence>
<dbReference type="GO" id="GO:0006635">
    <property type="term" value="P:fatty acid beta-oxidation"/>
    <property type="evidence" value="ECO:0007669"/>
    <property type="project" value="TreeGrafter"/>
</dbReference>
<dbReference type="Pfam" id="PF00005">
    <property type="entry name" value="ABC_tran"/>
    <property type="match status" value="1"/>
</dbReference>
<keyword evidence="5 10" id="KW-0812">Transmembrane</keyword>
<dbReference type="SUPFAM" id="SSF52540">
    <property type="entry name" value="P-loop containing nucleoside triphosphate hydrolases"/>
    <property type="match status" value="1"/>
</dbReference>
<dbReference type="SMART" id="SM00382">
    <property type="entry name" value="AAA"/>
    <property type="match status" value="1"/>
</dbReference>
<accession>A0A7J7IG11</accession>
<keyword evidence="9 10" id="KW-0472">Membrane</keyword>
<evidence type="ECO:0000313" key="13">
    <source>
        <dbReference type="EMBL" id="KAF6001619.1"/>
    </source>
</evidence>
<dbReference type="AlphaFoldDB" id="A0A7J7IG11"/>
<feature type="transmembrane region" description="Helical" evidence="10">
    <location>
        <begin position="222"/>
        <end position="243"/>
    </location>
</feature>
<dbReference type="GO" id="GO:0042760">
    <property type="term" value="P:very long-chain fatty acid catabolic process"/>
    <property type="evidence" value="ECO:0007669"/>
    <property type="project" value="TreeGrafter"/>
</dbReference>
<evidence type="ECO:0000313" key="14">
    <source>
        <dbReference type="Proteomes" id="UP000530660"/>
    </source>
</evidence>
<evidence type="ECO:0000256" key="8">
    <source>
        <dbReference type="ARBA" id="ARBA00022989"/>
    </source>
</evidence>
<dbReference type="OrthoDB" id="422637at2759"/>
<keyword evidence="8 10" id="KW-1133">Transmembrane helix</keyword>
<dbReference type="InterPro" id="IPR003593">
    <property type="entry name" value="AAA+_ATPase"/>
</dbReference>
<dbReference type="PROSITE" id="PS50893">
    <property type="entry name" value="ABC_TRANSPORTER_2"/>
    <property type="match status" value="1"/>
</dbReference>
<keyword evidence="4" id="KW-0813">Transport</keyword>
<dbReference type="GO" id="GO:0015910">
    <property type="term" value="P:long-chain fatty acid import into peroxisome"/>
    <property type="evidence" value="ECO:0007669"/>
    <property type="project" value="TreeGrafter"/>
</dbReference>
<dbReference type="GO" id="GO:0016887">
    <property type="term" value="F:ATP hydrolysis activity"/>
    <property type="evidence" value="ECO:0007669"/>
    <property type="project" value="InterPro"/>
</dbReference>
<evidence type="ECO:0000256" key="6">
    <source>
        <dbReference type="ARBA" id="ARBA00022741"/>
    </source>
</evidence>
<evidence type="ECO:0000256" key="3">
    <source>
        <dbReference type="ARBA" id="ARBA00014334"/>
    </source>
</evidence>
<gene>
    <name evidence="13" type="primary">ABCD3</name>
    <name evidence="13" type="ORF">F1559_000164</name>
</gene>
<feature type="transmembrane region" description="Helical" evidence="10">
    <location>
        <begin position="26"/>
        <end position="47"/>
    </location>
</feature>
<dbReference type="GO" id="GO:0007031">
    <property type="term" value="P:peroxisome organization"/>
    <property type="evidence" value="ECO:0007669"/>
    <property type="project" value="TreeGrafter"/>
</dbReference>
<proteinExistence type="inferred from homology"/>
<feature type="transmembrane region" description="Helical" evidence="10">
    <location>
        <begin position="406"/>
        <end position="432"/>
    </location>
</feature>
<dbReference type="Gene3D" id="3.40.50.300">
    <property type="entry name" value="P-loop containing nucleotide triphosphate hydrolases"/>
    <property type="match status" value="1"/>
</dbReference>
<comment type="subcellular location">
    <subcellularLocation>
        <location evidence="1">Peroxisome membrane</location>
        <topology evidence="1">Multi-pass membrane protein</topology>
    </subcellularLocation>
</comment>
<evidence type="ECO:0000256" key="7">
    <source>
        <dbReference type="ARBA" id="ARBA00022840"/>
    </source>
</evidence>
<dbReference type="GO" id="GO:0005324">
    <property type="term" value="F:long-chain fatty acid transmembrane transporter activity"/>
    <property type="evidence" value="ECO:0007669"/>
    <property type="project" value="TreeGrafter"/>
</dbReference>
<dbReference type="CDD" id="cd03223">
    <property type="entry name" value="ABCD_peroxisomal_ALDP"/>
    <property type="match status" value="1"/>
</dbReference>
<comment type="similarity">
    <text evidence="2">Belongs to the ABC transporter superfamily. ABCD family. Peroxisomal fatty acyl CoA transporter (TC 3.A.1.203) subfamily.</text>
</comment>
<reference evidence="13 14" key="1">
    <citation type="journal article" date="2020" name="J. Phycol.">
        <title>Comparative genome analysis reveals Cyanidiococcus gen. nov., a new extremophilic red algal genus sister to Cyanidioschyzon (Cyanidioschyzonaceae, Rhodophyta).</title>
        <authorList>
            <person name="Liu S.-L."/>
            <person name="Chiang Y.-R."/>
            <person name="Yoon H.S."/>
            <person name="Fu H.-Y."/>
        </authorList>
    </citation>
    <scope>NUCLEOTIDE SEQUENCE [LARGE SCALE GENOMIC DNA]</scope>
    <source>
        <strain evidence="13 14">THAL066</strain>
    </source>
</reference>
<comment type="caution">
    <text evidence="13">The sequence shown here is derived from an EMBL/GenBank/DDBJ whole genome shotgun (WGS) entry which is preliminary data.</text>
</comment>
<evidence type="ECO:0000256" key="10">
    <source>
        <dbReference type="SAM" id="Phobius"/>
    </source>
</evidence>
<dbReference type="EMBL" id="VWRR01000013">
    <property type="protein sequence ID" value="KAF6001619.1"/>
    <property type="molecule type" value="Genomic_DNA"/>
</dbReference>
<dbReference type="InterPro" id="IPR027417">
    <property type="entry name" value="P-loop_NTPase"/>
</dbReference>
<evidence type="ECO:0000256" key="2">
    <source>
        <dbReference type="ARBA" id="ARBA00008575"/>
    </source>
</evidence>
<sequence>MEFAIGGRGPGGWAGAFRAASRRRRAARVAAAVVAGVAAVGGATYYWTQQAECDEENSTQLENSIDQEAQALLELQRERSKALVSSATVAASGDGVSRGRRQATAAAATARAGSNRGIVNSTNVAEFPRAPSMAALKTSTDPTSSRTNVKVDRKFFAQLWRFVRIVIPSLRSRECWVTLGIGATLVARTRLDIWVSDNAGDIVKAIVARDRDAFMRKCVRDISIMMFPMSLVNNVLKLLISLLRVMARKRLTLYFHELYLSQLTFYKATNLDNRIQNIDQLVTQDVEKFCTTLVNLYSNVSKPLLDVVLFSSRLARSLGAKGPAIMIGYFILTSAILRKLQPPFGRLTADEQRLEGDFRLCHSRLIMHAEEIAFYGGGQREKFFINGTFEKLLQHMQRIFMARFRIGLLDSILVKYLATIVGYCVVSMPIFFTSGFVRTLLAPLGRSLNVDFEKPTDADDAAQVAEMYTRNSRLLISLSAAIGRLVLSGKELTRLAGYTTRVGELDSVLRDLRRPENALHGSVSAVAKLGMEDVELRAAMVPGRLVDNVDYVRFEHVNIVSPDRILLAKDLCFEVPPGTNVLITGPNGCGKSSLFRVLCGLWPLYGGTLYRPPRGRMFYIPQRPYLAIGSLREQVIYPMTTLEMRDRNIRDEDLQKLLDEVHLGELSRRRNGWDNVCDWSDVLSGGEKQRLAMARLFFHRPQYAVLDECTSAVSLDVEGYLYTHARELGITLITVSHRPSLWRFHEKLLRFDGHGGWTFTDIRPEDIPQLTGVNGELVAA</sequence>
<dbReference type="Pfam" id="PF06472">
    <property type="entry name" value="ABC_membrane_2"/>
    <property type="match status" value="1"/>
</dbReference>
<name>A0A7J7IG11_9RHOD</name>
<protein>
    <recommendedName>
        <fullName evidence="3">Probable ATP-dependent transporter ycf16</fullName>
    </recommendedName>
</protein>
<dbReference type="InterPro" id="IPR050835">
    <property type="entry name" value="ABC_transporter_sub-D"/>
</dbReference>
<evidence type="ECO:0000256" key="1">
    <source>
        <dbReference type="ARBA" id="ARBA00004585"/>
    </source>
</evidence>
<evidence type="ECO:0000256" key="4">
    <source>
        <dbReference type="ARBA" id="ARBA00022448"/>
    </source>
</evidence>
<dbReference type="InterPro" id="IPR017871">
    <property type="entry name" value="ABC_transporter-like_CS"/>
</dbReference>
<evidence type="ECO:0000259" key="12">
    <source>
        <dbReference type="PROSITE" id="PS50929"/>
    </source>
</evidence>
<dbReference type="GO" id="GO:0005524">
    <property type="term" value="F:ATP binding"/>
    <property type="evidence" value="ECO:0007669"/>
    <property type="project" value="UniProtKB-KW"/>
</dbReference>
<dbReference type="Proteomes" id="UP000530660">
    <property type="component" value="Unassembled WGS sequence"/>
</dbReference>
<dbReference type="PROSITE" id="PS50929">
    <property type="entry name" value="ABC_TM1F"/>
    <property type="match status" value="1"/>
</dbReference>
<dbReference type="InterPro" id="IPR003439">
    <property type="entry name" value="ABC_transporter-like_ATP-bd"/>
</dbReference>
<keyword evidence="6" id="KW-0547">Nucleotide-binding</keyword>
<dbReference type="PANTHER" id="PTHR11384">
    <property type="entry name" value="ATP-BINDING CASSETTE, SUB-FAMILY D MEMBER"/>
    <property type="match status" value="1"/>
</dbReference>
<feature type="domain" description="ABC transmembrane type-1" evidence="12">
    <location>
        <begin position="222"/>
        <end position="414"/>
    </location>
</feature>
<keyword evidence="14" id="KW-1185">Reference proteome</keyword>
<dbReference type="InterPro" id="IPR011527">
    <property type="entry name" value="ABC1_TM_dom"/>
</dbReference>
<dbReference type="PANTHER" id="PTHR11384:SF67">
    <property type="entry name" value="ATP-BINDING CASSETTE SUB-FAMILY D MEMBER 1"/>
    <property type="match status" value="1"/>
</dbReference>
<dbReference type="PROSITE" id="PS00211">
    <property type="entry name" value="ABC_TRANSPORTER_1"/>
    <property type="match status" value="1"/>
</dbReference>
<organism evidence="13 14">
    <name type="scientific">Cyanidiococcus yangmingshanensis</name>
    <dbReference type="NCBI Taxonomy" id="2690220"/>
    <lineage>
        <taxon>Eukaryota</taxon>
        <taxon>Rhodophyta</taxon>
        <taxon>Bangiophyceae</taxon>
        <taxon>Cyanidiales</taxon>
        <taxon>Cyanidiaceae</taxon>
        <taxon>Cyanidiococcus</taxon>
    </lineage>
</organism>
<keyword evidence="7 13" id="KW-0067">ATP-binding</keyword>
<dbReference type="GO" id="GO:0140359">
    <property type="term" value="F:ABC-type transporter activity"/>
    <property type="evidence" value="ECO:0007669"/>
    <property type="project" value="InterPro"/>
</dbReference>